<dbReference type="InterPro" id="IPR019734">
    <property type="entry name" value="TPR_rpt"/>
</dbReference>
<evidence type="ECO:0008006" key="3">
    <source>
        <dbReference type="Google" id="ProtNLM"/>
    </source>
</evidence>
<dbReference type="InterPro" id="IPR011990">
    <property type="entry name" value="TPR-like_helical_dom_sf"/>
</dbReference>
<sequence length="306" mass="33118">MPLATICPRLRHTAREEDLPVLRIRGGADGAAETKEKITSWWKQKQNNFGTFNGMAPGQGKTDPDRVQASGLMKRRGLANVEKACNLLRGALKRDPDNIEVKLELADALNTAIRIKTNANSLVIEGTQDCPAFKKVWATLGAEALPLATDVRKAMPNSVKALAVYADAFLYSSSSKGIIKQALTGVGKKFVAVGKELYKHPKWDSAVGCAFLGGFYNVAPWPVGSKAKAAKFLGEGATIAPTRRNLYYVGVNAYQTGDYKKAKTFFSRALKAPPCKDPSSTEDDIAEFILAEAKRGLKLSEEALAV</sequence>
<evidence type="ECO:0000313" key="2">
    <source>
        <dbReference type="EMBL" id="CAE0142052.1"/>
    </source>
</evidence>
<proteinExistence type="predicted"/>
<keyword evidence="1" id="KW-0802">TPR repeat</keyword>
<protein>
    <recommendedName>
        <fullName evidence="3">Tetratricopeptide repeat protein</fullName>
    </recommendedName>
</protein>
<dbReference type="EMBL" id="HBHX01061765">
    <property type="protein sequence ID" value="CAE0142052.1"/>
    <property type="molecule type" value="Transcribed_RNA"/>
</dbReference>
<dbReference type="AlphaFoldDB" id="A0A7S3BS70"/>
<gene>
    <name evidence="2" type="ORF">HERI1096_LOCUS34126</name>
</gene>
<accession>A0A7S3BS70</accession>
<dbReference type="PROSITE" id="PS50005">
    <property type="entry name" value="TPR"/>
    <property type="match status" value="1"/>
</dbReference>
<feature type="repeat" description="TPR" evidence="1">
    <location>
        <begin position="243"/>
        <end position="276"/>
    </location>
</feature>
<evidence type="ECO:0000256" key="1">
    <source>
        <dbReference type="PROSITE-ProRule" id="PRU00339"/>
    </source>
</evidence>
<organism evidence="2">
    <name type="scientific">Haptolina ericina</name>
    <dbReference type="NCBI Taxonomy" id="156174"/>
    <lineage>
        <taxon>Eukaryota</taxon>
        <taxon>Haptista</taxon>
        <taxon>Haptophyta</taxon>
        <taxon>Prymnesiophyceae</taxon>
        <taxon>Prymnesiales</taxon>
        <taxon>Prymnesiaceae</taxon>
        <taxon>Haptolina</taxon>
    </lineage>
</organism>
<dbReference type="Gene3D" id="1.25.40.10">
    <property type="entry name" value="Tetratricopeptide repeat domain"/>
    <property type="match status" value="1"/>
</dbReference>
<name>A0A7S3BS70_9EUKA</name>
<reference evidence="2" key="1">
    <citation type="submission" date="2021-01" db="EMBL/GenBank/DDBJ databases">
        <authorList>
            <person name="Corre E."/>
            <person name="Pelletier E."/>
            <person name="Niang G."/>
            <person name="Scheremetjew M."/>
            <person name="Finn R."/>
            <person name="Kale V."/>
            <person name="Holt S."/>
            <person name="Cochrane G."/>
            <person name="Meng A."/>
            <person name="Brown T."/>
            <person name="Cohen L."/>
        </authorList>
    </citation>
    <scope>NUCLEOTIDE SEQUENCE</scope>
    <source>
        <strain evidence="2">CCMP281</strain>
    </source>
</reference>
<dbReference type="SUPFAM" id="SSF48452">
    <property type="entry name" value="TPR-like"/>
    <property type="match status" value="1"/>
</dbReference>